<dbReference type="RefSeq" id="WP_081151869.1">
    <property type="nucleotide sequence ID" value="NZ_CP020465.1"/>
</dbReference>
<evidence type="ECO:0000313" key="3">
    <source>
        <dbReference type="EMBL" id="ASP48460.1"/>
    </source>
</evidence>
<dbReference type="EMBL" id="CP020465">
    <property type="protein sequence ID" value="ASP48460.1"/>
    <property type="molecule type" value="Genomic_DNA"/>
</dbReference>
<gene>
    <name evidence="3" type="ORF">B5D82_12195</name>
</gene>
<keyword evidence="4" id="KW-1185">Reference proteome</keyword>
<evidence type="ECO:0000313" key="4">
    <source>
        <dbReference type="Proteomes" id="UP000202259"/>
    </source>
</evidence>
<dbReference type="InterPro" id="IPR023614">
    <property type="entry name" value="Porin_dom_sf"/>
</dbReference>
<evidence type="ECO:0000256" key="1">
    <source>
        <dbReference type="SAM" id="SignalP"/>
    </source>
</evidence>
<evidence type="ECO:0000259" key="2">
    <source>
        <dbReference type="Pfam" id="PF13372"/>
    </source>
</evidence>
<keyword evidence="1" id="KW-0732">Signal</keyword>
<feature type="domain" description="Alginate export" evidence="2">
    <location>
        <begin position="73"/>
        <end position="273"/>
    </location>
</feature>
<dbReference type="OrthoDB" id="9767539at2"/>
<organism evidence="3 4">
    <name type="scientific">Cognaticolwellia beringensis</name>
    <dbReference type="NCBI Taxonomy" id="1967665"/>
    <lineage>
        <taxon>Bacteria</taxon>
        <taxon>Pseudomonadati</taxon>
        <taxon>Pseudomonadota</taxon>
        <taxon>Gammaproteobacteria</taxon>
        <taxon>Alteromonadales</taxon>
        <taxon>Colwelliaceae</taxon>
        <taxon>Cognaticolwellia</taxon>
    </lineage>
</organism>
<dbReference type="AlphaFoldDB" id="A0A222G9I7"/>
<feature type="signal peptide" evidence="1">
    <location>
        <begin position="1"/>
        <end position="25"/>
    </location>
</feature>
<protein>
    <recommendedName>
        <fullName evidence="2">Alginate export domain-containing protein</fullName>
    </recommendedName>
</protein>
<proteinExistence type="predicted"/>
<accession>A0A222G9I7</accession>
<dbReference type="Pfam" id="PF13372">
    <property type="entry name" value="Alginate_exp"/>
    <property type="match status" value="1"/>
</dbReference>
<dbReference type="KEGG" id="cber:B5D82_12195"/>
<dbReference type="InterPro" id="IPR025388">
    <property type="entry name" value="Alginate_export_dom"/>
</dbReference>
<dbReference type="Gene3D" id="2.40.160.10">
    <property type="entry name" value="Porin"/>
    <property type="match status" value="1"/>
</dbReference>
<reference evidence="3 4" key="1">
    <citation type="submission" date="2017-08" db="EMBL/GenBank/DDBJ databases">
        <title>Complete genome of Colwellia sp. NB097-1, a psychrophile bacterium ioslated from Bering Sea.</title>
        <authorList>
            <person name="Chen X."/>
        </authorList>
    </citation>
    <scope>NUCLEOTIDE SEQUENCE [LARGE SCALE GENOMIC DNA]</scope>
    <source>
        <strain evidence="3 4">NB097-1</strain>
    </source>
</reference>
<sequence>MQPVLKISKLTALILLASSSVSVSATSEPENKAKASVDANLRYEGVNQENASNDASALTLRTRLNYTSANYHGFSGVVEFEDSRQIAGVSDYNDTVGNGSQYSVIADPESTELDQAFVQYQQGKVIAKVGRQVITLDNHRYVGHVGWRQDRQTFDAATVDYAASENIKISYSYINKRNRIFAQAKDLHSKDHLLNFAYKTPYGQLTAYSYLLEIDEGASNGLDTFGVSFSGHKDKFLYSAQLATQSAESAVSDYSTKYMAIEGGYKFDTVTLKLGAEILASDDAMYGFSTPLATLHKFNGWTDQFLSTPKEGLVDLYASISGKAFGGAWAVVLHDFSADEASTTVDDLGTEINAVYTKKFSKNYSAGIKYAAYSAGDVASGKVDTDKFWLWVGAKF</sequence>
<name>A0A222G9I7_9GAMM</name>
<feature type="chain" id="PRO_5012510734" description="Alginate export domain-containing protein" evidence="1">
    <location>
        <begin position="26"/>
        <end position="396"/>
    </location>
</feature>
<dbReference type="Proteomes" id="UP000202259">
    <property type="component" value="Chromosome"/>
</dbReference>